<dbReference type="PANTHER" id="PTHR45627">
    <property type="entry name" value="ADENYLATE CYCLASE TYPE 1"/>
    <property type="match status" value="1"/>
</dbReference>
<keyword evidence="2" id="KW-0456">Lyase</keyword>
<proteinExistence type="predicted"/>
<dbReference type="GeneID" id="116279809"/>
<dbReference type="Proteomes" id="UP001652581">
    <property type="component" value="Chromosome 3"/>
</dbReference>
<evidence type="ECO:0000256" key="3">
    <source>
        <dbReference type="SAM" id="MobiDB-lite"/>
    </source>
</evidence>
<reference evidence="5" key="1">
    <citation type="submission" date="2025-08" db="UniProtKB">
        <authorList>
            <consortium name="RefSeq"/>
        </authorList>
    </citation>
    <scope>IDENTIFICATION</scope>
</reference>
<keyword evidence="4" id="KW-1185">Reference proteome</keyword>
<feature type="region of interest" description="Disordered" evidence="3">
    <location>
        <begin position="111"/>
        <end position="131"/>
    </location>
</feature>
<evidence type="ECO:0000313" key="4">
    <source>
        <dbReference type="Proteomes" id="UP001652581"/>
    </source>
</evidence>
<name>A0ABM5CK81_VICPA</name>
<keyword evidence="1" id="KW-0547">Nucleotide-binding</keyword>
<evidence type="ECO:0000313" key="5">
    <source>
        <dbReference type="RefSeq" id="XP_072809064.1"/>
    </source>
</evidence>
<gene>
    <name evidence="5" type="primary">LOC116279809</name>
</gene>
<dbReference type="PANTHER" id="PTHR45627:SF26">
    <property type="entry name" value="ADENYLATE CYCLASE TYPE 1"/>
    <property type="match status" value="1"/>
</dbReference>
<sequence>MRTGPARPAAGRQAAAGVRLGLAGREEWDDMERVKLDNKRVLFNLPPAYVTQHFLMSSPQSTVLYCQSCSQVEVTLTSIPKFNDFYIQLDDSNMGVQCLRPLNETIADLGEAARRPEHPPRRGPQYRSAPGLPDELLCGQAGYVYALLYVKSGDGSQHPA</sequence>
<protein>
    <submittedName>
        <fullName evidence="5">Adenylate cyclase type 1-like</fullName>
    </submittedName>
</protein>
<feature type="compositionally biased region" description="Basic and acidic residues" evidence="3">
    <location>
        <begin position="111"/>
        <end position="120"/>
    </location>
</feature>
<evidence type="ECO:0000256" key="2">
    <source>
        <dbReference type="ARBA" id="ARBA00023239"/>
    </source>
</evidence>
<organism evidence="4 5">
    <name type="scientific">Vicugna pacos</name>
    <name type="common">Alpaca</name>
    <name type="synonym">Lama pacos</name>
    <dbReference type="NCBI Taxonomy" id="30538"/>
    <lineage>
        <taxon>Eukaryota</taxon>
        <taxon>Metazoa</taxon>
        <taxon>Chordata</taxon>
        <taxon>Craniata</taxon>
        <taxon>Vertebrata</taxon>
        <taxon>Euteleostomi</taxon>
        <taxon>Mammalia</taxon>
        <taxon>Eutheria</taxon>
        <taxon>Laurasiatheria</taxon>
        <taxon>Artiodactyla</taxon>
        <taxon>Tylopoda</taxon>
        <taxon>Camelidae</taxon>
        <taxon>Vicugna</taxon>
    </lineage>
</organism>
<evidence type="ECO:0000256" key="1">
    <source>
        <dbReference type="ARBA" id="ARBA00022741"/>
    </source>
</evidence>
<dbReference type="RefSeq" id="XP_072809064.1">
    <property type="nucleotide sequence ID" value="XM_072952963.1"/>
</dbReference>
<accession>A0ABM5CK81</accession>